<comment type="caution">
    <text evidence="4">The sequence shown here is derived from an EMBL/GenBank/DDBJ whole genome shotgun (WGS) entry which is preliminary data.</text>
</comment>
<dbReference type="InterPro" id="IPR002410">
    <property type="entry name" value="Peptidase_S33"/>
</dbReference>
<reference evidence="4 5" key="1">
    <citation type="submission" date="2019-02" db="EMBL/GenBank/DDBJ databases">
        <title>Bacterial novel species Emticicia sp. 17J42-9 isolated from soil.</title>
        <authorList>
            <person name="Jung H.-Y."/>
        </authorList>
    </citation>
    <scope>NUCLEOTIDE SEQUENCE [LARGE SCALE GENOMIC DNA]</scope>
    <source>
        <strain evidence="4 5">17J42-9</strain>
    </source>
</reference>
<dbReference type="Pfam" id="PF12146">
    <property type="entry name" value="Hydrolase_4"/>
    <property type="match status" value="1"/>
</dbReference>
<feature type="signal peptide" evidence="2">
    <location>
        <begin position="1"/>
        <end position="22"/>
    </location>
</feature>
<keyword evidence="2" id="KW-0732">Signal</keyword>
<dbReference type="PRINTS" id="PR00793">
    <property type="entry name" value="PROAMNOPTASE"/>
</dbReference>
<dbReference type="InterPro" id="IPR022742">
    <property type="entry name" value="Hydrolase_4"/>
</dbReference>
<gene>
    <name evidence="4" type="ORF">EWM59_26750</name>
</gene>
<feature type="chain" id="PRO_5020352561" evidence="2">
    <location>
        <begin position="23"/>
        <end position="341"/>
    </location>
</feature>
<feature type="domain" description="Serine aminopeptidase S33" evidence="3">
    <location>
        <begin position="85"/>
        <end position="215"/>
    </location>
</feature>
<keyword evidence="5" id="KW-1185">Reference proteome</keyword>
<evidence type="ECO:0000313" key="4">
    <source>
        <dbReference type="EMBL" id="RYU91795.1"/>
    </source>
</evidence>
<keyword evidence="1 4" id="KW-0378">Hydrolase</keyword>
<dbReference type="InterPro" id="IPR029058">
    <property type="entry name" value="AB_hydrolase_fold"/>
</dbReference>
<proteinExistence type="predicted"/>
<sequence>MQKLKHLYAACMVALLSVSCSESPFEPELATITSFHVKNGDYLIPVMVRGNTASKKIILYVQGGPALNTLDYATIDYPEWKNTLEKDYAIAYYEQRGTGNKQGRFSYGDSILDTYVEDLHTLSAFLKKAYDAEIIMMGHSFGGALVMRYMLEKSKEGIPTQYIVLNAPVTTDNGLSEKLRWKFRHEFLQNSATLEISRGNHVNEWIEVFEWLKKNPEIKKLDGENPYQLMIQWNNYVEDLIYISYPEKSLKVRDYMKAIFASPYNPVPVYIGTLLNESDLRSLILKEEEKYEMLYKLNKIDHQNILMVTGRFDDICVPEELNYVYSQIYSTRRFLIYKQKG</sequence>
<evidence type="ECO:0000313" key="5">
    <source>
        <dbReference type="Proteomes" id="UP000293162"/>
    </source>
</evidence>
<dbReference type="RefSeq" id="WP_130024282.1">
    <property type="nucleotide sequence ID" value="NZ_SEWF01000091.1"/>
</dbReference>
<dbReference type="EMBL" id="SEWF01000091">
    <property type="protein sequence ID" value="RYU91795.1"/>
    <property type="molecule type" value="Genomic_DNA"/>
</dbReference>
<evidence type="ECO:0000256" key="1">
    <source>
        <dbReference type="ARBA" id="ARBA00022801"/>
    </source>
</evidence>
<dbReference type="SUPFAM" id="SSF53474">
    <property type="entry name" value="alpha/beta-Hydrolases"/>
    <property type="match status" value="1"/>
</dbReference>
<dbReference type="AlphaFoldDB" id="A0A4Q5LQR4"/>
<accession>A0A4Q5LQR4</accession>
<evidence type="ECO:0000256" key="2">
    <source>
        <dbReference type="SAM" id="SignalP"/>
    </source>
</evidence>
<dbReference type="Gene3D" id="3.40.50.1820">
    <property type="entry name" value="alpha/beta hydrolase"/>
    <property type="match status" value="1"/>
</dbReference>
<dbReference type="GO" id="GO:0008233">
    <property type="term" value="F:peptidase activity"/>
    <property type="evidence" value="ECO:0007669"/>
    <property type="project" value="InterPro"/>
</dbReference>
<evidence type="ECO:0000259" key="3">
    <source>
        <dbReference type="Pfam" id="PF12146"/>
    </source>
</evidence>
<dbReference type="PROSITE" id="PS51257">
    <property type="entry name" value="PROKAR_LIPOPROTEIN"/>
    <property type="match status" value="1"/>
</dbReference>
<dbReference type="GO" id="GO:0006508">
    <property type="term" value="P:proteolysis"/>
    <property type="evidence" value="ECO:0007669"/>
    <property type="project" value="InterPro"/>
</dbReference>
<protein>
    <submittedName>
        <fullName evidence="4">Alpha/beta fold hydrolase</fullName>
    </submittedName>
</protein>
<organism evidence="4 5">
    <name type="scientific">Emticicia agri</name>
    <dbReference type="NCBI Taxonomy" id="2492393"/>
    <lineage>
        <taxon>Bacteria</taxon>
        <taxon>Pseudomonadati</taxon>
        <taxon>Bacteroidota</taxon>
        <taxon>Cytophagia</taxon>
        <taxon>Cytophagales</taxon>
        <taxon>Leadbetterellaceae</taxon>
        <taxon>Emticicia</taxon>
    </lineage>
</organism>
<name>A0A4Q5LQR4_9BACT</name>
<dbReference type="Proteomes" id="UP000293162">
    <property type="component" value="Unassembled WGS sequence"/>
</dbReference>
<dbReference type="OrthoDB" id="9796770at2"/>